<sequence length="55" mass="5913">MMNVIESVLIALGLFPGIELADSMAKSKTLTIMVIVGLVLFGGFVLFLFHMAGKQ</sequence>
<accession>A0ABY7VJ73</accession>
<dbReference type="Proteomes" id="UP001215231">
    <property type="component" value="Chromosome"/>
</dbReference>
<keyword evidence="1" id="KW-0812">Transmembrane</keyword>
<dbReference type="RefSeq" id="WP_274053317.1">
    <property type="nucleotide sequence ID" value="NZ_CP059693.1"/>
</dbReference>
<protein>
    <submittedName>
        <fullName evidence="2">Uncharacterized protein</fullName>
    </submittedName>
</protein>
<proteinExistence type="predicted"/>
<keyword evidence="3" id="KW-1185">Reference proteome</keyword>
<organism evidence="2 3">
    <name type="scientific">Thalassomonas haliotis</name>
    <dbReference type="NCBI Taxonomy" id="485448"/>
    <lineage>
        <taxon>Bacteria</taxon>
        <taxon>Pseudomonadati</taxon>
        <taxon>Pseudomonadota</taxon>
        <taxon>Gammaproteobacteria</taxon>
        <taxon>Alteromonadales</taxon>
        <taxon>Colwelliaceae</taxon>
        <taxon>Thalassomonas</taxon>
    </lineage>
</organism>
<evidence type="ECO:0000256" key="1">
    <source>
        <dbReference type="SAM" id="Phobius"/>
    </source>
</evidence>
<name>A0ABY7VJ73_9GAMM</name>
<reference evidence="2 3" key="1">
    <citation type="journal article" date="2022" name="Mar. Drugs">
        <title>Bioassay-Guided Fractionation Leads to the Detection of Cholic Acid Generated by the Rare Thalassomonas sp.</title>
        <authorList>
            <person name="Pheiffer F."/>
            <person name="Schneider Y.K."/>
            <person name="Hansen E.H."/>
            <person name="Andersen J.H."/>
            <person name="Isaksson J."/>
            <person name="Busche T."/>
            <person name="R C."/>
            <person name="Kalinowski J."/>
            <person name="Zyl L.V."/>
            <person name="Trindade M."/>
        </authorList>
    </citation>
    <scope>NUCLEOTIDE SEQUENCE [LARGE SCALE GENOMIC DNA]</scope>
    <source>
        <strain evidence="2 3">A5K-61T</strain>
    </source>
</reference>
<evidence type="ECO:0000313" key="3">
    <source>
        <dbReference type="Proteomes" id="UP001215231"/>
    </source>
</evidence>
<keyword evidence="1" id="KW-1133">Transmembrane helix</keyword>
<dbReference type="EMBL" id="CP059693">
    <property type="protein sequence ID" value="WDE12983.1"/>
    <property type="molecule type" value="Genomic_DNA"/>
</dbReference>
<keyword evidence="1" id="KW-0472">Membrane</keyword>
<feature type="transmembrane region" description="Helical" evidence="1">
    <location>
        <begin position="30"/>
        <end position="49"/>
    </location>
</feature>
<gene>
    <name evidence="2" type="ORF">H3N35_05870</name>
</gene>
<evidence type="ECO:0000313" key="2">
    <source>
        <dbReference type="EMBL" id="WDE12983.1"/>
    </source>
</evidence>